<proteinExistence type="predicted"/>
<reference evidence="2 4" key="2">
    <citation type="journal article" date="2013" name="Nature">
        <title>Insights into bilaterian evolution from three spiralian genomes.</title>
        <authorList>
            <person name="Simakov O."/>
            <person name="Marletaz F."/>
            <person name="Cho S.J."/>
            <person name="Edsinger-Gonzales E."/>
            <person name="Havlak P."/>
            <person name="Hellsten U."/>
            <person name="Kuo D.H."/>
            <person name="Larsson T."/>
            <person name="Lv J."/>
            <person name="Arendt D."/>
            <person name="Savage R."/>
            <person name="Osoegawa K."/>
            <person name="de Jong P."/>
            <person name="Grimwood J."/>
            <person name="Chapman J.A."/>
            <person name="Shapiro H."/>
            <person name="Aerts A."/>
            <person name="Otillar R.P."/>
            <person name="Terry A.Y."/>
            <person name="Boore J.L."/>
            <person name="Grigoriev I.V."/>
            <person name="Lindberg D.R."/>
            <person name="Seaver E.C."/>
            <person name="Weisblat D.A."/>
            <person name="Putnam N.H."/>
            <person name="Rokhsar D.S."/>
        </authorList>
    </citation>
    <scope>NUCLEOTIDE SEQUENCE</scope>
    <source>
        <strain evidence="2 4">I ESC-2004</strain>
    </source>
</reference>
<evidence type="ECO:0000313" key="2">
    <source>
        <dbReference type="EMBL" id="ELT98457.1"/>
    </source>
</evidence>
<evidence type="ECO:0000313" key="4">
    <source>
        <dbReference type="Proteomes" id="UP000014760"/>
    </source>
</evidence>
<dbReference type="PANTHER" id="PTHR36695:SF12">
    <property type="entry name" value="AGAP008648-PA"/>
    <property type="match status" value="1"/>
</dbReference>
<feature type="domain" description="Farnesoic acid O-methyl transferase" evidence="1">
    <location>
        <begin position="12"/>
        <end position="128"/>
    </location>
</feature>
<name>R7TXW3_CAPTE</name>
<dbReference type="OrthoDB" id="6104479at2759"/>
<gene>
    <name evidence="2" type="ORF">CAPTEDRAFT_225278</name>
</gene>
<feature type="domain" description="Farnesoic acid O-methyl transferase" evidence="1">
    <location>
        <begin position="150"/>
        <end position="274"/>
    </location>
</feature>
<dbReference type="Proteomes" id="UP000014760">
    <property type="component" value="Unassembled WGS sequence"/>
</dbReference>
<dbReference type="EMBL" id="KB307920">
    <property type="protein sequence ID" value="ELT98457.1"/>
    <property type="molecule type" value="Genomic_DNA"/>
</dbReference>
<reference evidence="4" key="1">
    <citation type="submission" date="2012-12" db="EMBL/GenBank/DDBJ databases">
        <authorList>
            <person name="Hellsten U."/>
            <person name="Grimwood J."/>
            <person name="Chapman J.A."/>
            <person name="Shapiro H."/>
            <person name="Aerts A."/>
            <person name="Otillar R.P."/>
            <person name="Terry A.Y."/>
            <person name="Boore J.L."/>
            <person name="Simakov O."/>
            <person name="Marletaz F."/>
            <person name="Cho S.-J."/>
            <person name="Edsinger-Gonzales E."/>
            <person name="Havlak P."/>
            <person name="Kuo D.-H."/>
            <person name="Larsson T."/>
            <person name="Lv J."/>
            <person name="Arendt D."/>
            <person name="Savage R."/>
            <person name="Osoegawa K."/>
            <person name="de Jong P."/>
            <person name="Lindberg D.R."/>
            <person name="Seaver E.C."/>
            <person name="Weisblat D.A."/>
            <person name="Putnam N.H."/>
            <person name="Grigoriev I.V."/>
            <person name="Rokhsar D.S."/>
        </authorList>
    </citation>
    <scope>NUCLEOTIDE SEQUENCE</scope>
    <source>
        <strain evidence="4">I ESC-2004</strain>
    </source>
</reference>
<evidence type="ECO:0000259" key="1">
    <source>
        <dbReference type="Pfam" id="PF12248"/>
    </source>
</evidence>
<protein>
    <recommendedName>
        <fullName evidence="1">Farnesoic acid O-methyl transferase domain-containing protein</fullName>
    </recommendedName>
</protein>
<dbReference type="EnsemblMetazoa" id="CapteT225278">
    <property type="protein sequence ID" value="CapteP225278"/>
    <property type="gene ID" value="CapteG225278"/>
</dbReference>
<organism evidence="2">
    <name type="scientific">Capitella teleta</name>
    <name type="common">Polychaete worm</name>
    <dbReference type="NCBI Taxonomy" id="283909"/>
    <lineage>
        <taxon>Eukaryota</taxon>
        <taxon>Metazoa</taxon>
        <taxon>Spiralia</taxon>
        <taxon>Lophotrochozoa</taxon>
        <taxon>Annelida</taxon>
        <taxon>Polychaeta</taxon>
        <taxon>Sedentaria</taxon>
        <taxon>Scolecida</taxon>
        <taxon>Capitellidae</taxon>
        <taxon>Capitella</taxon>
    </lineage>
</organism>
<accession>R7TXW3</accession>
<dbReference type="PANTHER" id="PTHR36695">
    <property type="entry name" value="AGAP008648-PA"/>
    <property type="match status" value="1"/>
</dbReference>
<dbReference type="Pfam" id="PF12248">
    <property type="entry name" value="Methyltransf_FA"/>
    <property type="match status" value="2"/>
</dbReference>
<reference evidence="3" key="3">
    <citation type="submission" date="2015-06" db="UniProtKB">
        <authorList>
            <consortium name="EnsemblMetazoa"/>
        </authorList>
    </citation>
    <scope>IDENTIFICATION</scope>
</reference>
<evidence type="ECO:0000313" key="3">
    <source>
        <dbReference type="EnsemblMetazoa" id="CapteP225278"/>
    </source>
</evidence>
<dbReference type="HOGENOM" id="CLU_1055876_0_0_1"/>
<dbReference type="InterPro" id="IPR022041">
    <property type="entry name" value="Methyltransf_FA"/>
</dbReference>
<dbReference type="EMBL" id="AMQN01002049">
    <property type="status" value="NOT_ANNOTATED_CDS"/>
    <property type="molecule type" value="Genomic_DNA"/>
</dbReference>
<sequence length="283" mass="31987">MESVQILLKEEVFKFQVKACSDAYLLYKQTKAADEFSYHIGLGYGRKTVIWKQPPDPVTKEFMTPDEGLLKCEEFVSYWVRWEGAKFGIGLDGAQPFVEWKDPKPFTIGAVSLATPHPKQKVTWKLDTQSIGTLRVDTGEDYSYEQSWVSAIGRSAIVLQVKACRDVHVLLSDKEGVPGNGYEVAIGMSDNMKTAIREVKFGPNMINVDTPDILSCKDTRAFWFRWSHHKLSMGRGTKLGNRTLINYGKEDHPMEIRSLGLSTGWGATGRWLFNMAETVMYPS</sequence>
<dbReference type="AlphaFoldDB" id="R7TXW3"/>
<keyword evidence="4" id="KW-1185">Reference proteome</keyword>